<sequence length="463" mass="50396">MVVFKIWILLAAVHVVQPKPLLFKEINVKKNFEFSLKPLLKPVTFIKEWKPFGPIKVEHKIAKRSPYPGADGPPLNVQPSPAPLFKIDLEKSLELHSAVSTLPPHKEANLNKQPPPSVGLSPVHEKIHEEHFDHITKSAAGKQLARFDLGPASVSPPEFHRRNMPPHVGLPPVSPVPPPHVNHEDHLRESRLFGESPPLGPHIPQVTVGYEQHLLVEPKPKVTTRPVIADEGTLHGFSKPPSVIIQGHPPPPPPPHLYKIGPTAPGNENEGTLDSFFGPPTVERLEKPVHFPLGSPHHTPDLNNGATGPGSVSVVARPQLGIEEEREPPHHMPLSPEISPPPPAGIQENPHRQAPVLPPKPTAPENNRGSLFTDISRVDEISAYIKAIDALPVVKPPLEEIVPGNSLEPVGPKLNVDAKAEPTTFAKGSRLALYFGNILLQMMSQAIGSARSAIGQYSMPSMI</sequence>
<dbReference type="Proteomes" id="UP001064048">
    <property type="component" value="Chromosome 14"/>
</dbReference>
<accession>A0ACC0J7X5</accession>
<organism evidence="1 2">
    <name type="scientific">Choristoneura fumiferana</name>
    <name type="common">Spruce budworm moth</name>
    <name type="synonym">Archips fumiferana</name>
    <dbReference type="NCBI Taxonomy" id="7141"/>
    <lineage>
        <taxon>Eukaryota</taxon>
        <taxon>Metazoa</taxon>
        <taxon>Ecdysozoa</taxon>
        <taxon>Arthropoda</taxon>
        <taxon>Hexapoda</taxon>
        <taxon>Insecta</taxon>
        <taxon>Pterygota</taxon>
        <taxon>Neoptera</taxon>
        <taxon>Endopterygota</taxon>
        <taxon>Lepidoptera</taxon>
        <taxon>Glossata</taxon>
        <taxon>Ditrysia</taxon>
        <taxon>Tortricoidea</taxon>
        <taxon>Tortricidae</taxon>
        <taxon>Tortricinae</taxon>
        <taxon>Choristoneura</taxon>
    </lineage>
</organism>
<reference evidence="1 2" key="1">
    <citation type="journal article" date="2022" name="Genome Biol. Evol.">
        <title>The Spruce Budworm Genome: Reconstructing the Evolutionary History of Antifreeze Proteins.</title>
        <authorList>
            <person name="Beliveau C."/>
            <person name="Gagne P."/>
            <person name="Picq S."/>
            <person name="Vernygora O."/>
            <person name="Keeling C.I."/>
            <person name="Pinkney K."/>
            <person name="Doucet D."/>
            <person name="Wen F."/>
            <person name="Johnston J.S."/>
            <person name="Maaroufi H."/>
            <person name="Boyle B."/>
            <person name="Laroche J."/>
            <person name="Dewar K."/>
            <person name="Juretic N."/>
            <person name="Blackburn G."/>
            <person name="Nisole A."/>
            <person name="Brunet B."/>
            <person name="Brandao M."/>
            <person name="Lumley L."/>
            <person name="Duan J."/>
            <person name="Quan G."/>
            <person name="Lucarotti C.J."/>
            <person name="Roe A.D."/>
            <person name="Sperling F.A.H."/>
            <person name="Levesque R.C."/>
            <person name="Cusson M."/>
        </authorList>
    </citation>
    <scope>NUCLEOTIDE SEQUENCE [LARGE SCALE GENOMIC DNA]</scope>
    <source>
        <strain evidence="1">Glfc:IPQL:Cfum</strain>
    </source>
</reference>
<dbReference type="EMBL" id="CM046114">
    <property type="protein sequence ID" value="KAI8420218.1"/>
    <property type="molecule type" value="Genomic_DNA"/>
</dbReference>
<protein>
    <submittedName>
        <fullName evidence="1">Uncharacterized protein</fullName>
    </submittedName>
</protein>
<proteinExistence type="predicted"/>
<evidence type="ECO:0000313" key="2">
    <source>
        <dbReference type="Proteomes" id="UP001064048"/>
    </source>
</evidence>
<evidence type="ECO:0000313" key="1">
    <source>
        <dbReference type="EMBL" id="KAI8420218.1"/>
    </source>
</evidence>
<comment type="caution">
    <text evidence="1">The sequence shown here is derived from an EMBL/GenBank/DDBJ whole genome shotgun (WGS) entry which is preliminary data.</text>
</comment>
<gene>
    <name evidence="1" type="ORF">MSG28_008763</name>
</gene>
<name>A0ACC0J7X5_CHOFU</name>
<keyword evidence="2" id="KW-1185">Reference proteome</keyword>